<reference evidence="1 2" key="1">
    <citation type="submission" date="2011-11" db="EMBL/GenBank/DDBJ databases">
        <title>Whole genome shotgun sequence of Gordonia araii NBRC 100433.</title>
        <authorList>
            <person name="Yoshida Y."/>
            <person name="Hosoyama A."/>
            <person name="Tsuchikane K."/>
            <person name="Katsumata H."/>
            <person name="Yamazaki S."/>
            <person name="Fujita N."/>
        </authorList>
    </citation>
    <scope>NUCLEOTIDE SEQUENCE [LARGE SCALE GENOMIC DNA]</scope>
    <source>
        <strain evidence="1 2">NBRC 100433</strain>
    </source>
</reference>
<evidence type="ECO:0000313" key="2">
    <source>
        <dbReference type="Proteomes" id="UP000035088"/>
    </source>
</evidence>
<gene>
    <name evidence="1" type="ORF">GOARA_078_00290</name>
</gene>
<evidence type="ECO:0008006" key="3">
    <source>
        <dbReference type="Google" id="ProtNLM"/>
    </source>
</evidence>
<sequence length="222" mass="22550">MRKLIVIIGAGILASGLAGCDVRPGPGPEKSTKIETVVAVAGGQPTKGFQVAPMSAENSIDCSGAQISRSATTTGVFGGCGASAQSADVCWPGEGKKLLCGTAPWDRVLIEWEITSGQLPLGAEPSANPEPWGLELADGRRCRARVGGAWGGRSDGMVGAYSCTGDQSEVVLQGENATTAIDRSTGMWTVQLGKLGTGAPDFGPPTKVEVRVAYFAGAQAGG</sequence>
<name>G7H6V5_9ACTN</name>
<proteinExistence type="predicted"/>
<protein>
    <recommendedName>
        <fullName evidence="3">Lipoprotein</fullName>
    </recommendedName>
</protein>
<dbReference type="Proteomes" id="UP000035088">
    <property type="component" value="Unassembled WGS sequence"/>
</dbReference>
<organism evidence="1 2">
    <name type="scientific">Gordonia araii NBRC 100433</name>
    <dbReference type="NCBI Taxonomy" id="1073574"/>
    <lineage>
        <taxon>Bacteria</taxon>
        <taxon>Bacillati</taxon>
        <taxon>Actinomycetota</taxon>
        <taxon>Actinomycetes</taxon>
        <taxon>Mycobacteriales</taxon>
        <taxon>Gordoniaceae</taxon>
        <taxon>Gordonia</taxon>
    </lineage>
</organism>
<dbReference type="STRING" id="1073574.GOARA_078_00290"/>
<accession>G7H6V5</accession>
<dbReference type="RefSeq" id="WP_007323655.1">
    <property type="nucleotide sequence ID" value="NZ_BAEE01000078.1"/>
</dbReference>
<dbReference type="OrthoDB" id="5116562at2"/>
<evidence type="ECO:0000313" key="1">
    <source>
        <dbReference type="EMBL" id="GAB11580.1"/>
    </source>
</evidence>
<dbReference type="PROSITE" id="PS51257">
    <property type="entry name" value="PROKAR_LIPOPROTEIN"/>
    <property type="match status" value="1"/>
</dbReference>
<keyword evidence="2" id="KW-1185">Reference proteome</keyword>
<comment type="caution">
    <text evidence="1">The sequence shown here is derived from an EMBL/GenBank/DDBJ whole genome shotgun (WGS) entry which is preliminary data.</text>
</comment>
<dbReference type="EMBL" id="BAEE01000078">
    <property type="protein sequence ID" value="GAB11580.1"/>
    <property type="molecule type" value="Genomic_DNA"/>
</dbReference>
<dbReference type="AlphaFoldDB" id="G7H6V5"/>